<dbReference type="InterPro" id="IPR013693">
    <property type="entry name" value="SpoIID/LytB_N"/>
</dbReference>
<dbReference type="Pfam" id="PF08486">
    <property type="entry name" value="SpoIID"/>
    <property type="match status" value="1"/>
</dbReference>
<protein>
    <submittedName>
        <fullName evidence="3">Sporulation protein</fullName>
    </submittedName>
</protein>
<dbReference type="PANTHER" id="PTHR30032">
    <property type="entry name" value="N-ACETYLMURAMOYL-L-ALANINE AMIDASE-RELATED"/>
    <property type="match status" value="1"/>
</dbReference>
<geneLocation type="plasmid" evidence="3 4">
    <name>pMM59_01</name>
</geneLocation>
<evidence type="ECO:0000313" key="4">
    <source>
        <dbReference type="Proteomes" id="UP000679848"/>
    </source>
</evidence>
<evidence type="ECO:0000259" key="2">
    <source>
        <dbReference type="Pfam" id="PF08486"/>
    </source>
</evidence>
<dbReference type="Proteomes" id="UP000679848">
    <property type="component" value="Plasmid pMM59_01"/>
</dbReference>
<dbReference type="RefSeq" id="WP_187028439.1">
    <property type="nucleotide sequence ID" value="NZ_AP023421.1"/>
</dbReference>
<gene>
    <name evidence="3" type="ORF">MM59RIKEN_31660</name>
</gene>
<evidence type="ECO:0000256" key="1">
    <source>
        <dbReference type="SAM" id="SignalP"/>
    </source>
</evidence>
<keyword evidence="1" id="KW-0732">Signal</keyword>
<dbReference type="PANTHER" id="PTHR30032:SF4">
    <property type="entry name" value="AMIDASE ENHANCER"/>
    <property type="match status" value="1"/>
</dbReference>
<dbReference type="InterPro" id="IPR051922">
    <property type="entry name" value="Bact_Sporulation_Assoc"/>
</dbReference>
<dbReference type="AlphaFoldDB" id="A0A830U7M2"/>
<accession>A0A830U7M2</accession>
<sequence>MKKRFLAMFAVVTFFILSAVPASAVVNDTIKVGLRYGSSAMTSANLENDVGEGYEFGYFDSDRNFVSLEWTDETTITMSPSGHGTIQVTVTGTDEVLYESDGDTLGVLPSGRSTATWFRGYRYPGGFEYVLSGGLLNVINVVDLEEYVKGVIPYEMSGSWPLAALEAQAVCARTYACRDSKHFSTYGFDVCNGTDCQVYNGLGSGSSAATDRSNQAVDNTAGLMLYYDGYLVQDAVYHASNGGATEDSKNVWGTDKGYLKGKSDPYEAQTSIPNYQWSVTYTVDELSWILDQKGYDVGTVQDVYVSEYTPSGNVRAVTFVGTKGTKTVTGETCRTIFYSSTYGKSVSSMRFSIQGGSGGAGGVYVNGSGTCLPSLEGISVISSGGTSTLQGSSVSVISSAGTSTVNGGTSTAAVPNAGTFTITGSGNGHNVGLSQYGAKAMAELGYTYEEILQFYYTDITIW</sequence>
<dbReference type="GO" id="GO:0030435">
    <property type="term" value="P:sporulation resulting in formation of a cellular spore"/>
    <property type="evidence" value="ECO:0007669"/>
    <property type="project" value="InterPro"/>
</dbReference>
<reference evidence="3" key="1">
    <citation type="submission" date="2020-09" db="EMBL/GenBank/DDBJ databases">
        <title>New species isolated from human feces.</title>
        <authorList>
            <person name="Kitahara M."/>
            <person name="Shigeno Y."/>
            <person name="Shime M."/>
            <person name="Matsumoto Y."/>
            <person name="Nakamura S."/>
            <person name="Motooka D."/>
            <person name="Fukuoka S."/>
            <person name="Nishikawa H."/>
            <person name="Benno Y."/>
        </authorList>
    </citation>
    <scope>NUCLEOTIDE SEQUENCE</scope>
    <source>
        <strain evidence="3">MM59</strain>
        <plasmid evidence="3">pMM59_01</plasmid>
    </source>
</reference>
<feature type="signal peptide" evidence="1">
    <location>
        <begin position="1"/>
        <end position="24"/>
    </location>
</feature>
<dbReference type="KEGG" id="pfaa:MM59RIKEN_31660"/>
<dbReference type="EMBL" id="AP023421">
    <property type="protein sequence ID" value="BCK85847.1"/>
    <property type="molecule type" value="Genomic_DNA"/>
</dbReference>
<proteinExistence type="predicted"/>
<name>A0A830U7M2_9FIRM</name>
<keyword evidence="4" id="KW-1185">Reference proteome</keyword>
<organism evidence="3 4">
    <name type="scientific">Pusillibacter faecalis</name>
    <dbReference type="NCBI Taxonomy" id="2714358"/>
    <lineage>
        <taxon>Bacteria</taxon>
        <taxon>Bacillati</taxon>
        <taxon>Bacillota</taxon>
        <taxon>Clostridia</taxon>
        <taxon>Eubacteriales</taxon>
        <taxon>Oscillospiraceae</taxon>
        <taxon>Pusillibacter</taxon>
    </lineage>
</organism>
<keyword evidence="3" id="KW-0614">Plasmid</keyword>
<feature type="domain" description="Sporulation stage II protein D amidase enhancer LytB N-terminal" evidence="2">
    <location>
        <begin position="136"/>
        <end position="227"/>
    </location>
</feature>
<evidence type="ECO:0000313" key="3">
    <source>
        <dbReference type="EMBL" id="BCK85847.1"/>
    </source>
</evidence>
<dbReference type="InterPro" id="IPR013486">
    <property type="entry name" value="SpoIID/LytB"/>
</dbReference>
<dbReference type="NCBIfam" id="TIGR02669">
    <property type="entry name" value="SpoIID_LytB"/>
    <property type="match status" value="1"/>
</dbReference>
<feature type="chain" id="PRO_5032339280" evidence="1">
    <location>
        <begin position="25"/>
        <end position="462"/>
    </location>
</feature>
<dbReference type="GO" id="GO:0030288">
    <property type="term" value="C:outer membrane-bounded periplasmic space"/>
    <property type="evidence" value="ECO:0007669"/>
    <property type="project" value="TreeGrafter"/>
</dbReference>